<feature type="non-terminal residue" evidence="1">
    <location>
        <position position="1"/>
    </location>
</feature>
<proteinExistence type="predicted"/>
<dbReference type="EMBL" id="GECU01009602">
    <property type="protein sequence ID" value="JAS98104.1"/>
    <property type="molecule type" value="Transcribed_RNA"/>
</dbReference>
<dbReference type="AlphaFoldDB" id="A0A1B6JG07"/>
<evidence type="ECO:0000313" key="1">
    <source>
        <dbReference type="EMBL" id="JAS98104.1"/>
    </source>
</evidence>
<gene>
    <name evidence="1" type="ORF">g.1657</name>
</gene>
<name>A0A1B6JG07_9HEMI</name>
<protein>
    <submittedName>
        <fullName evidence="1">Uncharacterized protein</fullName>
    </submittedName>
</protein>
<sequence length="110" mass="11982">FKDIDESQGLKRLGDRVSARGGGRMATLLMTLTATLLMGLHHSAGSPTDVHQFFPIPDTAVVETEEIAPSPGELDDLASFLTELLIEDPWEYVGDPLVYIGGEVEEEPEE</sequence>
<feature type="non-terminal residue" evidence="1">
    <location>
        <position position="110"/>
    </location>
</feature>
<organism evidence="1">
    <name type="scientific">Homalodisca liturata</name>
    <dbReference type="NCBI Taxonomy" id="320908"/>
    <lineage>
        <taxon>Eukaryota</taxon>
        <taxon>Metazoa</taxon>
        <taxon>Ecdysozoa</taxon>
        <taxon>Arthropoda</taxon>
        <taxon>Hexapoda</taxon>
        <taxon>Insecta</taxon>
        <taxon>Pterygota</taxon>
        <taxon>Neoptera</taxon>
        <taxon>Paraneoptera</taxon>
        <taxon>Hemiptera</taxon>
        <taxon>Auchenorrhyncha</taxon>
        <taxon>Membracoidea</taxon>
        <taxon>Cicadellidae</taxon>
        <taxon>Cicadellinae</taxon>
        <taxon>Proconiini</taxon>
        <taxon>Homalodisca</taxon>
    </lineage>
</organism>
<accession>A0A1B6JG07</accession>
<reference evidence="1" key="1">
    <citation type="submission" date="2015-11" db="EMBL/GenBank/DDBJ databases">
        <title>De novo transcriptome assembly of four potential Pierce s Disease insect vectors from Arizona vineyards.</title>
        <authorList>
            <person name="Tassone E.E."/>
        </authorList>
    </citation>
    <scope>NUCLEOTIDE SEQUENCE</scope>
</reference>